<evidence type="ECO:0000256" key="1">
    <source>
        <dbReference type="SAM" id="MobiDB-lite"/>
    </source>
</evidence>
<dbReference type="Gene3D" id="2.20.25.10">
    <property type="match status" value="1"/>
</dbReference>
<dbReference type="GO" id="GO:0006516">
    <property type="term" value="P:glycoprotein catabolic process"/>
    <property type="evidence" value="ECO:0007669"/>
    <property type="project" value="TreeGrafter"/>
</dbReference>
<evidence type="ECO:0000313" key="4">
    <source>
        <dbReference type="Proteomes" id="UP001148614"/>
    </source>
</evidence>
<organism evidence="3 4">
    <name type="scientific">Xylaria arbuscula</name>
    <dbReference type="NCBI Taxonomy" id="114810"/>
    <lineage>
        <taxon>Eukaryota</taxon>
        <taxon>Fungi</taxon>
        <taxon>Dikarya</taxon>
        <taxon>Ascomycota</taxon>
        <taxon>Pezizomycotina</taxon>
        <taxon>Sordariomycetes</taxon>
        <taxon>Xylariomycetidae</taxon>
        <taxon>Xylariales</taxon>
        <taxon>Xylariaceae</taxon>
        <taxon>Xylaria</taxon>
    </lineage>
</organism>
<keyword evidence="4" id="KW-1185">Reference proteome</keyword>
<evidence type="ECO:0000313" key="3">
    <source>
        <dbReference type="EMBL" id="KAJ3577217.1"/>
    </source>
</evidence>
<dbReference type="Gene3D" id="3.10.620.30">
    <property type="match status" value="1"/>
</dbReference>
<feature type="region of interest" description="Disordered" evidence="1">
    <location>
        <begin position="217"/>
        <end position="236"/>
    </location>
</feature>
<accession>A0A9W8NIQ2</accession>
<dbReference type="InterPro" id="IPR050883">
    <property type="entry name" value="PNGase"/>
</dbReference>
<dbReference type="GO" id="GO:0005634">
    <property type="term" value="C:nucleus"/>
    <property type="evidence" value="ECO:0007669"/>
    <property type="project" value="TreeGrafter"/>
</dbReference>
<name>A0A9W8NIQ2_9PEZI</name>
<dbReference type="EMBL" id="JANPWZ010000410">
    <property type="protein sequence ID" value="KAJ3577217.1"/>
    <property type="molecule type" value="Genomic_DNA"/>
</dbReference>
<protein>
    <recommendedName>
        <fullName evidence="2">Rad4/PNGase transglutaminase-like fold domain-containing protein</fullName>
    </recommendedName>
</protein>
<dbReference type="PANTHER" id="PTHR12143">
    <property type="entry name" value="PEPTIDE N-GLYCANASE PNGASE -RELATED"/>
    <property type="match status" value="1"/>
</dbReference>
<dbReference type="InterPro" id="IPR018325">
    <property type="entry name" value="Rad4/PNGase_transGLS-fold"/>
</dbReference>
<feature type="domain" description="Rad4/PNGase transglutaminase-like fold" evidence="2">
    <location>
        <begin position="775"/>
        <end position="842"/>
    </location>
</feature>
<gene>
    <name evidence="3" type="ORF">NPX13_g3348</name>
</gene>
<comment type="caution">
    <text evidence="3">The sequence shown here is derived from an EMBL/GenBank/DDBJ whole genome shotgun (WGS) entry which is preliminary data.</text>
</comment>
<dbReference type="GO" id="GO:0000224">
    <property type="term" value="F:peptide-N4-(N-acetyl-beta-glucosaminyl)asparagine amidase activity"/>
    <property type="evidence" value="ECO:0007669"/>
    <property type="project" value="TreeGrafter"/>
</dbReference>
<dbReference type="Proteomes" id="UP001148614">
    <property type="component" value="Unassembled WGS sequence"/>
</dbReference>
<evidence type="ECO:0000259" key="2">
    <source>
        <dbReference type="Pfam" id="PF03835"/>
    </source>
</evidence>
<dbReference type="GO" id="GO:0005829">
    <property type="term" value="C:cytosol"/>
    <property type="evidence" value="ECO:0007669"/>
    <property type="project" value="TreeGrafter"/>
</dbReference>
<sequence length="1003" mass="113070">MSTTEYLPTRIASRVTELSAILRRGHATQRWPNPERSIGRFICKVGKESIWEAQGEARRVFEPIAADIKTYLDRCVEPIPSWVTWSMYMIGSAAESASPTIVFCCEAIAHRRDVRTTIKQSGILNRYPGVKTAHMPKPPGFDHLIPLAPSSSDNKSTVQLQLSQDAPGMSLVITGPADGQQSSCRATIGGVIRVGSTYFYTTAAHPFQTHLDIESPPEYTASENQSNGDTEDDTCSFDGDSETAFELDDKLSSLATVTAGANIASAYGSQYPSGVKEQEVLEHATRENNNRIMVSRPTEPTVDYETPLGFTPFIEDLAFEYSGSFILVSHHSSDVKADFALLEATDSRHKVQNIVPSRSSSVTVSSLYKLGSLDAPVTYVLAITSRENIEGKLSGTPLYTRTPYDKAFQKMLCATFSGSLERGDCGAWVVDRDTGDLYGHIVAGTPGLGAALIEPFDDIFEFIRYRTGYKPVFPTNTVKFDHLESFQETSELRAGDAPSVPRGDDKKSIHWLIEDNKSQNGTRLSSDHGEPKETNYNHTTIAVREVIKGIEPHISRFELNPREGRRFTKLVYPALLYSNGDDFGWPSYSRFLSRLSDQSARDSHDFCSLLSLLSRTPLLWQCSVLLDEALNIIPIGQIHHDAKTDFDDLKANAMSLGTPRPDWGYQDCLVWALMRWFRTDYFTWVSSPACEYCLHTTVSRGETSRTPGETGAVCVELYQCTNSDCARITRFPRYMYPWALMETCRGRVAEWVLVFGSFCYAIGTRTRWVWSAEGYLWVEVYSKHVARWVHVDVIEGVWDDPVLYSERWGKALSYCVAFSAEGAVDVTRRYVREEKLLKPRNKCSELTLFYMLKKITVERRNMFTKEDQVRLQLEEAAEQRELQTLRVLSLTNELIDSLAMSPESQIHRNIPLTASLKEKWFEDTRKLIDEYFKCCETEHSTIQQEPNIQKYTSLPLFLQQTTLQSSTITSPFLATRAKSVEDTPEQTDGWVRSWGSIVPDHQS</sequence>
<proteinExistence type="predicted"/>
<dbReference type="SUPFAM" id="SSF54001">
    <property type="entry name" value="Cysteine proteinases"/>
    <property type="match status" value="1"/>
</dbReference>
<dbReference type="InterPro" id="IPR038765">
    <property type="entry name" value="Papain-like_cys_pep_sf"/>
</dbReference>
<dbReference type="Pfam" id="PF03835">
    <property type="entry name" value="Rad4"/>
    <property type="match status" value="1"/>
</dbReference>
<feature type="region of interest" description="Disordered" evidence="1">
    <location>
        <begin position="984"/>
        <end position="1003"/>
    </location>
</feature>
<dbReference type="AlphaFoldDB" id="A0A9W8NIQ2"/>
<dbReference type="PANTHER" id="PTHR12143:SF19">
    <property type="entry name" value="PEPTIDE-N(4)-(N-ACETYL-BETA-GLUCOSAMINYL)ASPARAGINE AMIDASE"/>
    <property type="match status" value="1"/>
</dbReference>
<dbReference type="VEuPathDB" id="FungiDB:F4678DRAFT_119622"/>
<reference evidence="3" key="1">
    <citation type="submission" date="2022-07" db="EMBL/GenBank/DDBJ databases">
        <title>Genome Sequence of Xylaria arbuscula.</title>
        <authorList>
            <person name="Buettner E."/>
        </authorList>
    </citation>
    <scope>NUCLEOTIDE SEQUENCE</scope>
    <source>
        <strain evidence="3">VT107</strain>
    </source>
</reference>